<gene>
    <name evidence="1" type="ORF">ODALV1_LOCUS12687</name>
</gene>
<evidence type="ECO:0000313" key="1">
    <source>
        <dbReference type="EMBL" id="CAL8107489.1"/>
    </source>
</evidence>
<organism evidence="1 2">
    <name type="scientific">Orchesella dallaii</name>
    <dbReference type="NCBI Taxonomy" id="48710"/>
    <lineage>
        <taxon>Eukaryota</taxon>
        <taxon>Metazoa</taxon>
        <taxon>Ecdysozoa</taxon>
        <taxon>Arthropoda</taxon>
        <taxon>Hexapoda</taxon>
        <taxon>Collembola</taxon>
        <taxon>Entomobryomorpha</taxon>
        <taxon>Entomobryoidea</taxon>
        <taxon>Orchesellidae</taxon>
        <taxon>Orchesellinae</taxon>
        <taxon>Orchesella</taxon>
    </lineage>
</organism>
<sequence>MKLAGTGKGARATRKESVYKSTKYKIALKDLHLCSVTHTVRGKRSFFLCSCKNVLSHIILDVDVDDVEYKLYQKINVRSSCKRRENNFTDQRNLMYLDVLV</sequence>
<accession>A0ABP1QMF2</accession>
<protein>
    <submittedName>
        <fullName evidence="1">Uncharacterized protein</fullName>
    </submittedName>
</protein>
<dbReference type="Proteomes" id="UP001642540">
    <property type="component" value="Unassembled WGS sequence"/>
</dbReference>
<dbReference type="EMBL" id="CAXLJM020000038">
    <property type="protein sequence ID" value="CAL8107489.1"/>
    <property type="molecule type" value="Genomic_DNA"/>
</dbReference>
<keyword evidence="2" id="KW-1185">Reference proteome</keyword>
<evidence type="ECO:0000313" key="2">
    <source>
        <dbReference type="Proteomes" id="UP001642540"/>
    </source>
</evidence>
<reference evidence="1 2" key="1">
    <citation type="submission" date="2024-08" db="EMBL/GenBank/DDBJ databases">
        <authorList>
            <person name="Cucini C."/>
            <person name="Frati F."/>
        </authorList>
    </citation>
    <scope>NUCLEOTIDE SEQUENCE [LARGE SCALE GENOMIC DNA]</scope>
</reference>
<name>A0ABP1QMF2_9HEXA</name>
<proteinExistence type="predicted"/>
<comment type="caution">
    <text evidence="1">The sequence shown here is derived from an EMBL/GenBank/DDBJ whole genome shotgun (WGS) entry which is preliminary data.</text>
</comment>